<name>A0A0S7BRV1_9CHLR</name>
<evidence type="ECO:0000313" key="6">
    <source>
        <dbReference type="Proteomes" id="UP000053370"/>
    </source>
</evidence>
<keyword evidence="6" id="KW-1185">Reference proteome</keyword>
<dbReference type="InterPro" id="IPR051923">
    <property type="entry name" value="Glycosyl_Hydrolase_39"/>
</dbReference>
<protein>
    <submittedName>
        <fullName evidence="5">Cellulase</fullName>
    </submittedName>
</protein>
<reference evidence="5" key="1">
    <citation type="journal article" date="2015" name="Genome Announc.">
        <title>Draft Genome Sequence of Anaerolineae Strain TC1, a Novel Isolate from a Methanogenic Wastewater Treatment System.</title>
        <authorList>
            <person name="Matsuura N."/>
            <person name="Tourlousse D.M."/>
            <person name="Sun L."/>
            <person name="Toyonaga M."/>
            <person name="Kuroda K."/>
            <person name="Ohashi A."/>
            <person name="Cruz R."/>
            <person name="Yamaguchi T."/>
            <person name="Sekiguchi Y."/>
        </authorList>
    </citation>
    <scope>NUCLEOTIDE SEQUENCE [LARGE SCALE GENOMIC DNA]</scope>
    <source>
        <strain evidence="5">TC1</strain>
    </source>
</reference>
<gene>
    <name evidence="5" type="ORF">ATC1_13388</name>
</gene>
<organism evidence="5">
    <name type="scientific">Flexilinea flocculi</name>
    <dbReference type="NCBI Taxonomy" id="1678840"/>
    <lineage>
        <taxon>Bacteria</taxon>
        <taxon>Bacillati</taxon>
        <taxon>Chloroflexota</taxon>
        <taxon>Anaerolineae</taxon>
        <taxon>Anaerolineales</taxon>
        <taxon>Anaerolineaceae</taxon>
        <taxon>Flexilinea</taxon>
    </lineage>
</organism>
<dbReference type="EMBL" id="DF968181">
    <property type="protein sequence ID" value="GAP40414.1"/>
    <property type="molecule type" value="Genomic_DNA"/>
</dbReference>
<evidence type="ECO:0000259" key="4">
    <source>
        <dbReference type="Pfam" id="PF00150"/>
    </source>
</evidence>
<evidence type="ECO:0000256" key="2">
    <source>
        <dbReference type="ARBA" id="ARBA00023295"/>
    </source>
</evidence>
<evidence type="ECO:0000313" key="5">
    <source>
        <dbReference type="EMBL" id="GAP40414.1"/>
    </source>
</evidence>
<accession>A0A0S7BRV1</accession>
<dbReference type="Pfam" id="PF00150">
    <property type="entry name" value="Cellulase"/>
    <property type="match status" value="1"/>
</dbReference>
<keyword evidence="2" id="KW-0326">Glycosidase</keyword>
<dbReference type="SUPFAM" id="SSF82171">
    <property type="entry name" value="DPP6 N-terminal domain-like"/>
    <property type="match status" value="1"/>
</dbReference>
<dbReference type="PANTHER" id="PTHR12631:SF10">
    <property type="entry name" value="BETA-XYLOSIDASE-LIKE PROTEIN-RELATED"/>
    <property type="match status" value="1"/>
</dbReference>
<sequence>MKIMKFLQLFPIFLMFSMLSCASAKNTKDSFELGSTTAPKNTINGFGMGSATAYRNGYSYEMDEAYKTLNEVGVSFIREEITVKEISDLSDQRKMIEAAKENNLTIVGLLTYGFDFYSDDNDFFERWDYAIDKIVKELGYGIDYWEIGNEMNCIKFWRKVRPGTLSVEINIYAEMLNRAYKIIKKYNPNDTVILGGLIASADFENGYDPTSFLRNARKYWDKPPFDAVGLHTYWGSAFPETDIQNFIEEKIVTGNMADYIESFNKAIQEIFRKEYPIWITEVGYKNEELSSLNQSYDNYDENGLQAIGLIRTYTILLSTQPVEKVFWYTYSPDNEDVYVINKTSLNVLKNLSSAITNTKPLGRFPVIDALGREIKELYDYRFLRDDGQTISIFWSNDSTEPFVQATINHLSSNSVNLFDIEKGIESKGTILQDAEIKFRILNAPAFLLGKMNDSTRIVVDNETGIRPLIYTKEGNIYSYDPENDIIQALTDNGDLSWENSYYNPLLSTDSQFVAVETRSSFIILDLQGNVLESWEKTSKPDIMADTLVGWDFQNNLYFTRTIGDCIITDNKIIGPDHVELIRFNPQTEDSETITDLARLDDASHAYSIGHKISFDGKYLAMINGACSVGLSDKLYYMNIESGKVIQDTDYLRVDPYNDDQFPVQEDDNYIVLDKNLSPDHNYIAYIRMEKINNEASDSEDGYFSVPEETSTSELIITSTKNSQDKIVIDDADSVIGWSSDQSKLAYIEKDSLGELYPHATLKILDLTESKIITVDNGQGIDSTGW</sequence>
<dbReference type="RefSeq" id="WP_062279677.1">
    <property type="nucleotide sequence ID" value="NZ_DF968181.1"/>
</dbReference>
<dbReference type="AlphaFoldDB" id="A0A0S7BRV1"/>
<dbReference type="Gene3D" id="3.20.20.80">
    <property type="entry name" value="Glycosidases"/>
    <property type="match status" value="1"/>
</dbReference>
<dbReference type="OrthoDB" id="9776971at2"/>
<dbReference type="SUPFAM" id="SSF51445">
    <property type="entry name" value="(Trans)glycosidases"/>
    <property type="match status" value="1"/>
</dbReference>
<dbReference type="PROSITE" id="PS51257">
    <property type="entry name" value="PROKAR_LIPOPROTEIN"/>
    <property type="match status" value="1"/>
</dbReference>
<dbReference type="InterPro" id="IPR017853">
    <property type="entry name" value="GH"/>
</dbReference>
<feature type="chain" id="PRO_5006633131" evidence="3">
    <location>
        <begin position="25"/>
        <end position="785"/>
    </location>
</feature>
<dbReference type="Proteomes" id="UP000053370">
    <property type="component" value="Unassembled WGS sequence"/>
</dbReference>
<keyword evidence="3" id="KW-0732">Signal</keyword>
<keyword evidence="1" id="KW-0378">Hydrolase</keyword>
<dbReference type="PANTHER" id="PTHR12631">
    <property type="entry name" value="ALPHA-L-IDURONIDASE"/>
    <property type="match status" value="1"/>
</dbReference>
<feature type="domain" description="Glycoside hydrolase family 5" evidence="4">
    <location>
        <begin position="145"/>
        <end position="301"/>
    </location>
</feature>
<evidence type="ECO:0000256" key="3">
    <source>
        <dbReference type="SAM" id="SignalP"/>
    </source>
</evidence>
<dbReference type="GO" id="GO:0004553">
    <property type="term" value="F:hydrolase activity, hydrolyzing O-glycosyl compounds"/>
    <property type="evidence" value="ECO:0007669"/>
    <property type="project" value="InterPro"/>
</dbReference>
<feature type="signal peptide" evidence="3">
    <location>
        <begin position="1"/>
        <end position="24"/>
    </location>
</feature>
<evidence type="ECO:0000256" key="1">
    <source>
        <dbReference type="ARBA" id="ARBA00022801"/>
    </source>
</evidence>
<proteinExistence type="predicted"/>
<dbReference type="GO" id="GO:0000272">
    <property type="term" value="P:polysaccharide catabolic process"/>
    <property type="evidence" value="ECO:0007669"/>
    <property type="project" value="InterPro"/>
</dbReference>
<dbReference type="InterPro" id="IPR001547">
    <property type="entry name" value="Glyco_hydro_5"/>
</dbReference>